<dbReference type="Proteomes" id="UP000321638">
    <property type="component" value="Unassembled WGS sequence"/>
</dbReference>
<feature type="transmembrane region" description="Helical" evidence="6">
    <location>
        <begin position="163"/>
        <end position="182"/>
    </location>
</feature>
<evidence type="ECO:0000256" key="1">
    <source>
        <dbReference type="ARBA" id="ARBA00004651"/>
    </source>
</evidence>
<dbReference type="PANTHER" id="PTHR30482">
    <property type="entry name" value="HIGH-AFFINITY BRANCHED-CHAIN AMINO ACID TRANSPORT SYSTEM PERMEASE"/>
    <property type="match status" value="1"/>
</dbReference>
<dbReference type="Pfam" id="PF02653">
    <property type="entry name" value="BPD_transp_2"/>
    <property type="match status" value="1"/>
</dbReference>
<comment type="subcellular location">
    <subcellularLocation>
        <location evidence="1">Cell membrane</location>
        <topology evidence="1">Multi-pass membrane protein</topology>
    </subcellularLocation>
</comment>
<proteinExistence type="predicted"/>
<keyword evidence="8" id="KW-1185">Reference proteome</keyword>
<reference evidence="7 8" key="1">
    <citation type="submission" date="2019-06" db="EMBL/GenBank/DDBJ databases">
        <title>New taxonomy in bacterial strain CC-CFT640, isolated from vineyard.</title>
        <authorList>
            <person name="Lin S.-Y."/>
            <person name="Tsai C.-F."/>
            <person name="Young C.-C."/>
        </authorList>
    </citation>
    <scope>NUCLEOTIDE SEQUENCE [LARGE SCALE GENOMIC DNA]</scope>
    <source>
        <strain evidence="7 8">CC-CFT640</strain>
    </source>
</reference>
<dbReference type="GO" id="GO:0015658">
    <property type="term" value="F:branched-chain amino acid transmembrane transporter activity"/>
    <property type="evidence" value="ECO:0007669"/>
    <property type="project" value="InterPro"/>
</dbReference>
<feature type="transmembrane region" description="Helical" evidence="6">
    <location>
        <begin position="76"/>
        <end position="100"/>
    </location>
</feature>
<dbReference type="RefSeq" id="WP_147850878.1">
    <property type="nucleotide sequence ID" value="NZ_VDUZ01000046.1"/>
</dbReference>
<evidence type="ECO:0000256" key="3">
    <source>
        <dbReference type="ARBA" id="ARBA00022692"/>
    </source>
</evidence>
<name>A0A5C8PD73_9HYPH</name>
<feature type="transmembrane region" description="Helical" evidence="6">
    <location>
        <begin position="214"/>
        <end position="237"/>
    </location>
</feature>
<feature type="transmembrane region" description="Helical" evidence="6">
    <location>
        <begin position="106"/>
        <end position="125"/>
    </location>
</feature>
<keyword evidence="3 6" id="KW-0812">Transmembrane</keyword>
<feature type="transmembrane region" description="Helical" evidence="6">
    <location>
        <begin position="284"/>
        <end position="311"/>
    </location>
</feature>
<dbReference type="OrthoDB" id="9804361at2"/>
<dbReference type="AlphaFoldDB" id="A0A5C8PD73"/>
<sequence>MSRRIPWVLVVALVAMWVPWLGSRFYTFLATDIAILALFALSLNLLLGYTGLVSFGHAAYFGIGAYTSAILMKTHGVPFALSFPAAGVVAALFALVFGFFCVRLTKIYFAMLTLAFAQIVWAICFKWNDVTGGEQGLPNVPYPELGWMAAIPGLGQMRAGDHFYLLVLALVAVAVAALRRIVASPYGRMLTVIRENPERAEFIGINVRLYQLSAFTAAGFFAGLAGALFGIFNRGVFPDFAYWTKSAEVLIMTILGGMGHFWGPAVGAMVLTLLNQQITSYTEYWPLILGTILIVLLFGFRGGIVGALAGLGRRLRRR</sequence>
<accession>A0A5C8PD73</accession>
<evidence type="ECO:0000313" key="8">
    <source>
        <dbReference type="Proteomes" id="UP000321638"/>
    </source>
</evidence>
<dbReference type="InterPro" id="IPR043428">
    <property type="entry name" value="LivM-like"/>
</dbReference>
<comment type="caution">
    <text evidence="7">The sequence shown here is derived from an EMBL/GenBank/DDBJ whole genome shotgun (WGS) entry which is preliminary data.</text>
</comment>
<evidence type="ECO:0000256" key="5">
    <source>
        <dbReference type="ARBA" id="ARBA00023136"/>
    </source>
</evidence>
<keyword evidence="4 6" id="KW-1133">Transmembrane helix</keyword>
<dbReference type="EMBL" id="VDUZ01000046">
    <property type="protein sequence ID" value="TXL71256.1"/>
    <property type="molecule type" value="Genomic_DNA"/>
</dbReference>
<keyword evidence="2" id="KW-1003">Cell membrane</keyword>
<feature type="transmembrane region" description="Helical" evidence="6">
    <location>
        <begin position="7"/>
        <end position="27"/>
    </location>
</feature>
<keyword evidence="5 6" id="KW-0472">Membrane</keyword>
<feature type="transmembrane region" description="Helical" evidence="6">
    <location>
        <begin position="249"/>
        <end position="272"/>
    </location>
</feature>
<gene>
    <name evidence="7" type="ORF">FHP25_31020</name>
</gene>
<dbReference type="GO" id="GO:0005886">
    <property type="term" value="C:plasma membrane"/>
    <property type="evidence" value="ECO:0007669"/>
    <property type="project" value="UniProtKB-SubCell"/>
</dbReference>
<evidence type="ECO:0000256" key="2">
    <source>
        <dbReference type="ARBA" id="ARBA00022475"/>
    </source>
</evidence>
<protein>
    <submittedName>
        <fullName evidence="7">Branched-chain amino acid ABC transporter permease</fullName>
    </submittedName>
</protein>
<dbReference type="CDD" id="cd06581">
    <property type="entry name" value="TM_PBP1_LivM_like"/>
    <property type="match status" value="1"/>
</dbReference>
<evidence type="ECO:0000256" key="4">
    <source>
        <dbReference type="ARBA" id="ARBA00022989"/>
    </source>
</evidence>
<evidence type="ECO:0000313" key="7">
    <source>
        <dbReference type="EMBL" id="TXL71256.1"/>
    </source>
</evidence>
<dbReference type="PANTHER" id="PTHR30482:SF17">
    <property type="entry name" value="ABC TRANSPORTER ATP-BINDING PROTEIN"/>
    <property type="match status" value="1"/>
</dbReference>
<dbReference type="InterPro" id="IPR001851">
    <property type="entry name" value="ABC_transp_permease"/>
</dbReference>
<evidence type="ECO:0000256" key="6">
    <source>
        <dbReference type="SAM" id="Phobius"/>
    </source>
</evidence>
<organism evidence="7 8">
    <name type="scientific">Vineibacter terrae</name>
    <dbReference type="NCBI Taxonomy" id="2586908"/>
    <lineage>
        <taxon>Bacteria</taxon>
        <taxon>Pseudomonadati</taxon>
        <taxon>Pseudomonadota</taxon>
        <taxon>Alphaproteobacteria</taxon>
        <taxon>Hyphomicrobiales</taxon>
        <taxon>Vineibacter</taxon>
    </lineage>
</organism>
<feature type="transmembrane region" description="Helical" evidence="6">
    <location>
        <begin position="33"/>
        <end position="55"/>
    </location>
</feature>